<protein>
    <submittedName>
        <fullName evidence="1">Uncharacterized protein</fullName>
    </submittedName>
</protein>
<name>A0ACC5VRN6_9GAMM</name>
<evidence type="ECO:0000313" key="1">
    <source>
        <dbReference type="EMBL" id="MBZ5486948.1"/>
    </source>
</evidence>
<reference evidence="1" key="1">
    <citation type="submission" date="2020-06" db="EMBL/GenBank/DDBJ databases">
        <title>Whole Genome Sequence of Halomonas aquamarina MB598.</title>
        <authorList>
            <person name="Pervaiz M."/>
            <person name="Fariq A."/>
            <person name="Yasmin A."/>
            <person name="Welch M."/>
        </authorList>
    </citation>
    <scope>NUCLEOTIDE SEQUENCE</scope>
    <source>
        <strain evidence="1">MB598</strain>
    </source>
</reference>
<dbReference type="EMBL" id="JABYQT010000002">
    <property type="protein sequence ID" value="MBZ5486948.1"/>
    <property type="molecule type" value="Genomic_DNA"/>
</dbReference>
<organism evidence="1 2">
    <name type="scientific">Vreelandella aquamarina</name>
    <dbReference type="NCBI Taxonomy" id="77097"/>
    <lineage>
        <taxon>Bacteria</taxon>
        <taxon>Pseudomonadati</taxon>
        <taxon>Pseudomonadota</taxon>
        <taxon>Gammaproteobacteria</taxon>
        <taxon>Oceanospirillales</taxon>
        <taxon>Halomonadaceae</taxon>
        <taxon>Vreelandella</taxon>
    </lineage>
</organism>
<sequence>MLNNDESATYANEHNRRQYAVFTRQIDLPDGRPGPWLVKFQIELQNGEMSPQREVSDQGAKTRDDAIAIGRKHAEALIDQKS</sequence>
<keyword evidence="2" id="KW-1185">Reference proteome</keyword>
<proteinExistence type="predicted"/>
<gene>
    <name evidence="1" type="ORF">HW452_05350</name>
</gene>
<dbReference type="Proteomes" id="UP001319846">
    <property type="component" value="Unassembled WGS sequence"/>
</dbReference>
<evidence type="ECO:0000313" key="2">
    <source>
        <dbReference type="Proteomes" id="UP001319846"/>
    </source>
</evidence>
<accession>A0ACC5VRN6</accession>
<comment type="caution">
    <text evidence="1">The sequence shown here is derived from an EMBL/GenBank/DDBJ whole genome shotgun (WGS) entry which is preliminary data.</text>
</comment>